<evidence type="ECO:0000313" key="3">
    <source>
        <dbReference type="WBParaSite" id="OFLC_0001343901-mRNA-1"/>
    </source>
</evidence>
<reference evidence="3" key="1">
    <citation type="submission" date="2016-06" db="UniProtKB">
        <authorList>
            <consortium name="WormBaseParasite"/>
        </authorList>
    </citation>
    <scope>IDENTIFICATION</scope>
</reference>
<dbReference type="AlphaFoldDB" id="A0A183I126"/>
<sequence length="78" mass="9165">MPYEKLKICLNYTAQSMSEGFNATKTKTAILFHTLININSFVGRFGLLEIEEIQMNFSLQERRHGWNTWQSLLQKPQE</sequence>
<gene>
    <name evidence="1" type="ORF">OFLC_LOCUS13438</name>
</gene>
<keyword evidence="2" id="KW-1185">Reference proteome</keyword>
<dbReference type="WBParaSite" id="OFLC_0001343901-mRNA-1">
    <property type="protein sequence ID" value="OFLC_0001343901-mRNA-1"/>
    <property type="gene ID" value="OFLC_0001343901"/>
</dbReference>
<organism evidence="3">
    <name type="scientific">Onchocerca flexuosa</name>
    <dbReference type="NCBI Taxonomy" id="387005"/>
    <lineage>
        <taxon>Eukaryota</taxon>
        <taxon>Metazoa</taxon>
        <taxon>Ecdysozoa</taxon>
        <taxon>Nematoda</taxon>
        <taxon>Chromadorea</taxon>
        <taxon>Rhabditida</taxon>
        <taxon>Spirurina</taxon>
        <taxon>Spiruromorpha</taxon>
        <taxon>Filarioidea</taxon>
        <taxon>Onchocercidae</taxon>
        <taxon>Onchocerca</taxon>
    </lineage>
</organism>
<accession>A0A183I126</accession>
<evidence type="ECO:0000313" key="2">
    <source>
        <dbReference type="Proteomes" id="UP000267606"/>
    </source>
</evidence>
<proteinExistence type="predicted"/>
<reference evidence="1 2" key="2">
    <citation type="submission" date="2018-11" db="EMBL/GenBank/DDBJ databases">
        <authorList>
            <consortium name="Pathogen Informatics"/>
        </authorList>
    </citation>
    <scope>NUCLEOTIDE SEQUENCE [LARGE SCALE GENOMIC DNA]</scope>
</reference>
<name>A0A183I126_9BILA</name>
<dbReference type="Proteomes" id="UP000267606">
    <property type="component" value="Unassembled WGS sequence"/>
</dbReference>
<evidence type="ECO:0000313" key="1">
    <source>
        <dbReference type="EMBL" id="VDP13746.1"/>
    </source>
</evidence>
<protein>
    <submittedName>
        <fullName evidence="1 3">Uncharacterized protein</fullName>
    </submittedName>
</protein>
<dbReference type="EMBL" id="UZAJ01040198">
    <property type="protein sequence ID" value="VDP13746.1"/>
    <property type="molecule type" value="Genomic_DNA"/>
</dbReference>